<feature type="non-terminal residue" evidence="1">
    <location>
        <position position="140"/>
    </location>
</feature>
<reference evidence="1 2" key="1">
    <citation type="journal article" date="2021" name="Nat. Plants">
        <title>The Taxus genome provides insights into paclitaxel biosynthesis.</title>
        <authorList>
            <person name="Xiong X."/>
            <person name="Gou J."/>
            <person name="Liao Q."/>
            <person name="Li Y."/>
            <person name="Zhou Q."/>
            <person name="Bi G."/>
            <person name="Li C."/>
            <person name="Du R."/>
            <person name="Wang X."/>
            <person name="Sun T."/>
            <person name="Guo L."/>
            <person name="Liang H."/>
            <person name="Lu P."/>
            <person name="Wu Y."/>
            <person name="Zhang Z."/>
            <person name="Ro D.K."/>
            <person name="Shang Y."/>
            <person name="Huang S."/>
            <person name="Yan J."/>
        </authorList>
    </citation>
    <scope>NUCLEOTIDE SEQUENCE [LARGE SCALE GENOMIC DNA]</scope>
    <source>
        <strain evidence="1">Ta-2019</strain>
    </source>
</reference>
<dbReference type="Gene3D" id="1.20.5.170">
    <property type="match status" value="1"/>
</dbReference>
<accession>A0AA38L1B8</accession>
<name>A0AA38L1B8_TAXCH</name>
<comment type="caution">
    <text evidence="1">The sequence shown here is derived from an EMBL/GenBank/DDBJ whole genome shotgun (WGS) entry which is preliminary data.</text>
</comment>
<gene>
    <name evidence="1" type="ORF">KI387_027069</name>
</gene>
<dbReference type="AlphaFoldDB" id="A0AA38L1B8"/>
<dbReference type="Proteomes" id="UP000824469">
    <property type="component" value="Unassembled WGS sequence"/>
</dbReference>
<evidence type="ECO:0000313" key="2">
    <source>
        <dbReference type="Proteomes" id="UP000824469"/>
    </source>
</evidence>
<sequence>MLGTTPPPLVKKEKTTSRLVTNAQGQQFLEVANPKVEKEEKYLLIFDLEISRIPMGESTPKSEVHNLWETITKVIEWVEKGKQTMEQLEEKNQFLSKFIRSLLEKDKILDLVLLAILPPPIVLSQDEFQTIKDIHKYSTY</sequence>
<keyword evidence="2" id="KW-1185">Reference proteome</keyword>
<protein>
    <submittedName>
        <fullName evidence="1">Uncharacterized protein</fullName>
    </submittedName>
</protein>
<evidence type="ECO:0000313" key="1">
    <source>
        <dbReference type="EMBL" id="KAH9312034.1"/>
    </source>
</evidence>
<proteinExistence type="predicted"/>
<organism evidence="1 2">
    <name type="scientific">Taxus chinensis</name>
    <name type="common">Chinese yew</name>
    <name type="synonym">Taxus wallichiana var. chinensis</name>
    <dbReference type="NCBI Taxonomy" id="29808"/>
    <lineage>
        <taxon>Eukaryota</taxon>
        <taxon>Viridiplantae</taxon>
        <taxon>Streptophyta</taxon>
        <taxon>Embryophyta</taxon>
        <taxon>Tracheophyta</taxon>
        <taxon>Spermatophyta</taxon>
        <taxon>Pinopsida</taxon>
        <taxon>Pinidae</taxon>
        <taxon>Conifers II</taxon>
        <taxon>Cupressales</taxon>
        <taxon>Taxaceae</taxon>
        <taxon>Taxus</taxon>
    </lineage>
</organism>
<dbReference type="EMBL" id="JAHRHJ020000006">
    <property type="protein sequence ID" value="KAH9312034.1"/>
    <property type="molecule type" value="Genomic_DNA"/>
</dbReference>